<dbReference type="InterPro" id="IPR039708">
    <property type="entry name" value="MT1774/Rv1733c-like"/>
</dbReference>
<feature type="transmembrane region" description="Helical" evidence="1">
    <location>
        <begin position="27"/>
        <end position="49"/>
    </location>
</feature>
<reference evidence="2" key="1">
    <citation type="submission" date="2021-11" db="EMBL/GenBank/DDBJ databases">
        <title>Streptomyces corallinus and Kineosporia corallina sp. nov., two new coral-derived marine actinobacteria.</title>
        <authorList>
            <person name="Buangrab K."/>
            <person name="Sutthacheep M."/>
            <person name="Yeemin T."/>
            <person name="Harunari E."/>
            <person name="Igarashi Y."/>
            <person name="Sripreechasak P."/>
            <person name="Kanchanasin P."/>
            <person name="Tanasupawat S."/>
            <person name="Phongsopitanun W."/>
        </authorList>
    </citation>
    <scope>NUCLEOTIDE SEQUENCE</scope>
    <source>
        <strain evidence="2">JCM 31032</strain>
    </source>
</reference>
<evidence type="ECO:0008006" key="4">
    <source>
        <dbReference type="Google" id="ProtNLM"/>
    </source>
</evidence>
<sequence length="188" mass="20607">MRFSMATRPGFGRDHNPLRRRSDRIQAYSGLAAVVLVIVVLPVALFAGWRTWQHFSVISDQELATRQLVTATVAAGDPQTRIARNHLATVTWTYPDQVAHSGHLAVPGSTLPGDLVPVWVDEAGEMTTAPMTRLNVWLDAIGIGVGLMLAALAVGGLGYQGTRSVLNRHRARELDEEWRRLNGFSMNA</sequence>
<dbReference type="Proteomes" id="UP001138997">
    <property type="component" value="Unassembled WGS sequence"/>
</dbReference>
<keyword evidence="1" id="KW-1133">Transmembrane helix</keyword>
<feature type="transmembrane region" description="Helical" evidence="1">
    <location>
        <begin position="136"/>
        <end position="159"/>
    </location>
</feature>
<proteinExistence type="predicted"/>
<name>A0A9X1NDQ3_9ACTN</name>
<evidence type="ECO:0000256" key="1">
    <source>
        <dbReference type="SAM" id="Phobius"/>
    </source>
</evidence>
<dbReference type="PANTHER" id="PTHR42305">
    <property type="entry name" value="MEMBRANE PROTEIN RV1733C-RELATED"/>
    <property type="match status" value="1"/>
</dbReference>
<organism evidence="2 3">
    <name type="scientific">Kineosporia babensis</name>
    <dbReference type="NCBI Taxonomy" id="499548"/>
    <lineage>
        <taxon>Bacteria</taxon>
        <taxon>Bacillati</taxon>
        <taxon>Actinomycetota</taxon>
        <taxon>Actinomycetes</taxon>
        <taxon>Kineosporiales</taxon>
        <taxon>Kineosporiaceae</taxon>
        <taxon>Kineosporia</taxon>
    </lineage>
</organism>
<keyword evidence="3" id="KW-1185">Reference proteome</keyword>
<dbReference type="RefSeq" id="WP_231442141.1">
    <property type="nucleotide sequence ID" value="NZ_JAJOMB010000007.1"/>
</dbReference>
<dbReference type="AlphaFoldDB" id="A0A9X1NDQ3"/>
<evidence type="ECO:0000313" key="3">
    <source>
        <dbReference type="Proteomes" id="UP001138997"/>
    </source>
</evidence>
<keyword evidence="1" id="KW-0472">Membrane</keyword>
<protein>
    <recommendedName>
        <fullName evidence="4">Transmembrane protein</fullName>
    </recommendedName>
</protein>
<gene>
    <name evidence="2" type="ORF">LR394_14845</name>
</gene>
<comment type="caution">
    <text evidence="2">The sequence shown here is derived from an EMBL/GenBank/DDBJ whole genome shotgun (WGS) entry which is preliminary data.</text>
</comment>
<dbReference type="PANTHER" id="PTHR42305:SF1">
    <property type="entry name" value="MEMBRANE PROTEIN RV1733C-RELATED"/>
    <property type="match status" value="1"/>
</dbReference>
<keyword evidence="1" id="KW-0812">Transmembrane</keyword>
<evidence type="ECO:0000313" key="2">
    <source>
        <dbReference type="EMBL" id="MCD5312185.1"/>
    </source>
</evidence>
<accession>A0A9X1NDQ3</accession>
<dbReference type="EMBL" id="JAJOMB010000007">
    <property type="protein sequence ID" value="MCD5312185.1"/>
    <property type="molecule type" value="Genomic_DNA"/>
</dbReference>